<keyword evidence="10" id="KW-1185">Reference proteome</keyword>
<evidence type="ECO:0000313" key="9">
    <source>
        <dbReference type="EMBL" id="TGO89262.1"/>
    </source>
</evidence>
<keyword evidence="1" id="KW-0479">Metal-binding</keyword>
<reference evidence="9 10" key="1">
    <citation type="submission" date="2017-12" db="EMBL/GenBank/DDBJ databases">
        <title>Comparative genomics of Botrytis spp.</title>
        <authorList>
            <person name="Valero-Jimenez C.A."/>
            <person name="Tapia P."/>
            <person name="Veloso J."/>
            <person name="Silva-Moreno E."/>
            <person name="Staats M."/>
            <person name="Valdes J.H."/>
            <person name="Van Kan J.A.L."/>
        </authorList>
    </citation>
    <scope>NUCLEOTIDE SEQUENCE [LARGE SCALE GENOMIC DNA]</scope>
    <source>
        <strain evidence="9 10">MUCL3349</strain>
    </source>
</reference>
<sequence>MSGHNFMEGLEAMGHKAYSEGIGYSAIYSWYGQTMDRLQSDGSNMSEEFRSLTAKVETWKHFWPDEPFFAGISSKRTSRQSFESEDQNQTKKFAKRLISSSSEQHSSQKTLSTLSPTEESSKQPVIQDPSRSPINPRQEYNDNREQNYNSYHNATCANCNMRGHVLSYCVAPVDEFGFISGCPRCNTKEHLYDECPRPTNIRGRGDWVYLILNRMNCPPIRCSKDIRNISKLRSRRQPPWTYDFSLKQAGKFEVSYDGYGRPKGLYPDPAWKTPDKVLCQAYPRTMDIILPRLWNIHRRLIRKSADLGHKFEVFLKSVSETASDNEIITCEIVRLAEALEDITEFESKEARGEPLAIQMRNDITTKQAKELELEAKLNAYHVPENYRPVNNDSSIDNEMAVSSTEGKGKGKAINVRSTSFSCKYVEEEQNMYQNYQQRYAPDSPFNGGTSSKVPSESTRPFENLVTRKEVGNNLTPAVENYKPRDSSCPGKVPDCVPVNTDTQSSGQSEQGKNQLSKFAEFRYEQSREQKQLEKKISNLRRDLKEINSFEKRLEFLTTDQCNQLKMKEFKERELRVLLETRSRNVIYPESTAGSKLNATEKHHSFGAPPRQASELEHIEDPHNSSTVDSNKNSGESSTSEELPPEGFPIKNFKSKNVGRKPAICTSSVPRHLQHFPFASIGKSPLSYVQTAPSVGDQDPNGDNDSTNPERSQSSVVEKQDSSPALNRRQKAKDILHGKLHRSSRNAPTVLSAAKAMTIVPRPQSPRPLKSMTESQETSPALNETQRESVANRYSKPPTSHTQLAAFSSENINKEATIYESKESYHLQQSDEVKNQTELISGPIELRELATAIDNSGNLPSVLNKNQTDHVGNTNLELASREAQKISKVDEIHQDTIKLKENHPQQSPPPYVTPLKAKQMLASEDESPCTLPQSNSKLPLSVNKPPHKREKQSIPGDEHQTLLLQEDTTDHGESHVPVYIPPQMRITQPPSKDEAPPSTAQSSIQMIEPEQLSLTNSSISHNQQLLDPEIAYQKTSNKGSSTLPYQSYSKDDDDSSSIPQYPKSPRSSNLQQKSPRTMRRSVKRPALSSDAYLPQPENPFLTPCFKETVSKPGDSWPQLIDPEFFAEFFAEFFGYEWPNDKIDLLVPLPEPDIFLLVEEDCITIELLRPSTSLPDPDFFLLDDEDCDAEESLRSSIPTILHPRPQSQSNHTSSTISGGNSEIYKAVKAVSDENASKICFECNKVGHYLIDCPSSWRLDALVLDNFPHSSSRYRAGLGNNMQAKAKADLNPSANDFIPTWSRNIHPVHTSLPGKFTRPSLPHLADAGNQLQAKPKSDLDPPTDLFFPNRLTKGDHLVEGLPANWIEIAERIESVFPADWDREMNKRIETRFGEVQKVMSKTGYNFSLGNYSDDEGSGEEESEDEEITVRLPWQTKSSDCSPWRETRERKQRPPISTRATAIQAEDGYNMEDKVRNMLTRGSSSGPHAFQPRRIMNGTGGFYPAPGDWFCLLGVCSERNTSESLICTKCSSPRGTRRVDGSIEIFQPGDWVCPFRDCSRHNYSKHVVCKGCGGRSKAPTTAPILWNCNSFNCGAPNDNGVGVDLTISRTVSIVGGVEILVLYFSRDVEVLNLHMISSPAMARAG</sequence>
<feature type="region of interest" description="Disordered" evidence="6">
    <location>
        <begin position="919"/>
        <end position="957"/>
    </location>
</feature>
<dbReference type="PROSITE" id="PS50199">
    <property type="entry name" value="ZF_RANBP2_2"/>
    <property type="match status" value="2"/>
</dbReference>
<evidence type="ECO:0000256" key="1">
    <source>
        <dbReference type="ARBA" id="ARBA00022723"/>
    </source>
</evidence>
<feature type="compositionally biased region" description="Polar residues" evidence="6">
    <location>
        <begin position="1064"/>
        <end position="1074"/>
    </location>
</feature>
<dbReference type="GO" id="GO:0008270">
    <property type="term" value="F:zinc ion binding"/>
    <property type="evidence" value="ECO:0007669"/>
    <property type="project" value="UniProtKB-KW"/>
</dbReference>
<feature type="region of interest" description="Disordered" evidence="6">
    <location>
        <begin position="1433"/>
        <end position="1453"/>
    </location>
</feature>
<feature type="region of interest" description="Disordered" evidence="6">
    <location>
        <begin position="77"/>
        <end position="144"/>
    </location>
</feature>
<feature type="region of interest" description="Disordered" evidence="6">
    <location>
        <begin position="688"/>
        <end position="801"/>
    </location>
</feature>
<evidence type="ECO:0000256" key="3">
    <source>
        <dbReference type="ARBA" id="ARBA00022833"/>
    </source>
</evidence>
<dbReference type="InterPro" id="IPR001878">
    <property type="entry name" value="Znf_CCHC"/>
</dbReference>
<dbReference type="Gene3D" id="4.10.1060.10">
    <property type="entry name" value="Zinc finger, RanBP2-type"/>
    <property type="match status" value="1"/>
</dbReference>
<dbReference type="InterPro" id="IPR036875">
    <property type="entry name" value="Znf_CCHC_sf"/>
</dbReference>
<dbReference type="GO" id="GO:0003676">
    <property type="term" value="F:nucleic acid binding"/>
    <property type="evidence" value="ECO:0007669"/>
    <property type="project" value="InterPro"/>
</dbReference>
<feature type="region of interest" description="Disordered" evidence="6">
    <location>
        <begin position="438"/>
        <end position="459"/>
    </location>
</feature>
<gene>
    <name evidence="9" type="ORF">BPOR_0117g00100</name>
</gene>
<evidence type="ECO:0000256" key="5">
    <source>
        <dbReference type="SAM" id="Coils"/>
    </source>
</evidence>
<dbReference type="InterPro" id="IPR036443">
    <property type="entry name" value="Znf_RanBP2_sf"/>
</dbReference>
<evidence type="ECO:0000259" key="7">
    <source>
        <dbReference type="PROSITE" id="PS50158"/>
    </source>
</evidence>
<dbReference type="Proteomes" id="UP000297280">
    <property type="component" value="Unassembled WGS sequence"/>
</dbReference>
<evidence type="ECO:0000256" key="2">
    <source>
        <dbReference type="ARBA" id="ARBA00022771"/>
    </source>
</evidence>
<dbReference type="SMART" id="SM00343">
    <property type="entry name" value="ZnF_C2HC"/>
    <property type="match status" value="3"/>
</dbReference>
<evidence type="ECO:0000256" key="6">
    <source>
        <dbReference type="SAM" id="MobiDB-lite"/>
    </source>
</evidence>
<dbReference type="PROSITE" id="PS50158">
    <property type="entry name" value="ZF_CCHC"/>
    <property type="match status" value="1"/>
</dbReference>
<dbReference type="Gene3D" id="4.10.60.10">
    <property type="entry name" value="Zinc finger, CCHC-type"/>
    <property type="match status" value="1"/>
</dbReference>
<feature type="region of interest" description="Disordered" evidence="6">
    <location>
        <begin position="1033"/>
        <end position="1094"/>
    </location>
</feature>
<evidence type="ECO:0008006" key="11">
    <source>
        <dbReference type="Google" id="ProtNLM"/>
    </source>
</evidence>
<feature type="compositionally biased region" description="Polar residues" evidence="6">
    <location>
        <begin position="1033"/>
        <end position="1045"/>
    </location>
</feature>
<name>A0A4Z1KXL7_9HELO</name>
<dbReference type="STRING" id="87229.A0A4Z1KXL7"/>
<feature type="coiled-coil region" evidence="5">
    <location>
        <begin position="522"/>
        <end position="549"/>
    </location>
</feature>
<feature type="region of interest" description="Disordered" evidence="6">
    <location>
        <begin position="591"/>
        <end position="654"/>
    </location>
</feature>
<feature type="compositionally biased region" description="Low complexity" evidence="6">
    <location>
        <begin position="99"/>
        <end position="118"/>
    </location>
</feature>
<dbReference type="SUPFAM" id="SSF57756">
    <property type="entry name" value="Retrovirus zinc finger-like domains"/>
    <property type="match status" value="2"/>
</dbReference>
<feature type="compositionally biased region" description="Polar residues" evidence="6">
    <location>
        <begin position="623"/>
        <end position="640"/>
    </location>
</feature>
<protein>
    <recommendedName>
        <fullName evidence="11">CCHC-type domain-containing protein</fullName>
    </recommendedName>
</protein>
<dbReference type="SMART" id="SM00547">
    <property type="entry name" value="ZnF_RBZ"/>
    <property type="match status" value="2"/>
</dbReference>
<evidence type="ECO:0000313" key="10">
    <source>
        <dbReference type="Proteomes" id="UP000297280"/>
    </source>
</evidence>
<accession>A0A4Z1KXL7</accession>
<feature type="domain" description="RanBP2-type" evidence="8">
    <location>
        <begin position="1501"/>
        <end position="1532"/>
    </location>
</feature>
<evidence type="ECO:0000259" key="8">
    <source>
        <dbReference type="PROSITE" id="PS50199"/>
    </source>
</evidence>
<comment type="caution">
    <text evidence="9">The sequence shown here is derived from an EMBL/GenBank/DDBJ whole genome shotgun (WGS) entry which is preliminary data.</text>
</comment>
<keyword evidence="2 4" id="KW-0863">Zinc-finger</keyword>
<feature type="compositionally biased region" description="Polar residues" evidence="6">
    <location>
        <begin position="446"/>
        <end position="459"/>
    </location>
</feature>
<keyword evidence="3" id="KW-0862">Zinc</keyword>
<dbReference type="SUPFAM" id="SSF90209">
    <property type="entry name" value="Ran binding protein zinc finger-like"/>
    <property type="match status" value="2"/>
</dbReference>
<dbReference type="InterPro" id="IPR001876">
    <property type="entry name" value="Znf_RanBP2"/>
</dbReference>
<organism evidence="9 10">
    <name type="scientific">Botrytis porri</name>
    <dbReference type="NCBI Taxonomy" id="87229"/>
    <lineage>
        <taxon>Eukaryota</taxon>
        <taxon>Fungi</taxon>
        <taxon>Dikarya</taxon>
        <taxon>Ascomycota</taxon>
        <taxon>Pezizomycotina</taxon>
        <taxon>Leotiomycetes</taxon>
        <taxon>Helotiales</taxon>
        <taxon>Sclerotiniaceae</taxon>
        <taxon>Botrytis</taxon>
    </lineage>
</organism>
<feature type="region of interest" description="Disordered" evidence="6">
    <location>
        <begin position="982"/>
        <end position="1002"/>
    </location>
</feature>
<proteinExistence type="predicted"/>
<feature type="domain" description="CCHC-type" evidence="7">
    <location>
        <begin position="1237"/>
        <end position="1252"/>
    </location>
</feature>
<keyword evidence="5" id="KW-0175">Coiled coil</keyword>
<feature type="compositionally biased region" description="Polar residues" evidence="6">
    <location>
        <begin position="771"/>
        <end position="783"/>
    </location>
</feature>
<dbReference type="EMBL" id="PQXO01000117">
    <property type="protein sequence ID" value="TGO89262.1"/>
    <property type="molecule type" value="Genomic_DNA"/>
</dbReference>
<feature type="compositionally biased region" description="Polar residues" evidence="6">
    <location>
        <begin position="700"/>
        <end position="724"/>
    </location>
</feature>
<feature type="domain" description="RanBP2-type" evidence="8">
    <location>
        <begin position="1543"/>
        <end position="1574"/>
    </location>
</feature>
<dbReference type="PROSITE" id="PS01358">
    <property type="entry name" value="ZF_RANBP2_1"/>
    <property type="match status" value="2"/>
</dbReference>
<feature type="compositionally biased region" description="Basic and acidic residues" evidence="6">
    <location>
        <begin position="613"/>
        <end position="622"/>
    </location>
</feature>
<evidence type="ECO:0000256" key="4">
    <source>
        <dbReference type="PROSITE-ProRule" id="PRU00322"/>
    </source>
</evidence>